<sequence>MSKVFDMEIFLAGVLIGSHTTRQRHLRQAKAIQTAISERWQRDNPWTWQRKHLVWFLNHHLNQHTESTRYYYLLTIQLLTHRLGKPWQFCRKTKVRKPPEAVSGHHTGKRIAYN</sequence>
<dbReference type="Proteomes" id="UP001336015">
    <property type="component" value="Unassembled WGS sequence"/>
</dbReference>
<proteinExistence type="predicted"/>
<comment type="caution">
    <text evidence="1">The sequence shown here is derived from an EMBL/GenBank/DDBJ whole genome shotgun (WGS) entry which is preliminary data.</text>
</comment>
<dbReference type="EMBL" id="JAJGWQ010000004">
    <property type="protein sequence ID" value="MEB3782632.1"/>
    <property type="molecule type" value="Genomic_DNA"/>
</dbReference>
<dbReference type="RefSeq" id="WP_220381586.1">
    <property type="nucleotide sequence ID" value="NZ_JAEFBF010000005.1"/>
</dbReference>
<protein>
    <submittedName>
        <fullName evidence="1">Uncharacterized protein</fullName>
    </submittedName>
</protein>
<name>A0ABU6BR07_9PSED</name>
<keyword evidence="2" id="KW-1185">Reference proteome</keyword>
<reference evidence="1 2" key="1">
    <citation type="journal article" date="2023" name="Int J Dairy Technol">
        <title>Genome based analysis of Pseudomonas paracarnis RQ057, a strain responsible for blue discoloration spoilage in processed cheese.</title>
        <authorList>
            <person name="Rodrigues Rd.S."/>
            <person name="Machado S.G."/>
            <person name="de Carvalho A.F."/>
            <person name="Nero L.A."/>
        </authorList>
    </citation>
    <scope>NUCLEOTIDE SEQUENCE [LARGE SCALE GENOMIC DNA]</scope>
    <source>
        <strain evidence="1 2">RQ057</strain>
    </source>
</reference>
<organism evidence="1 2">
    <name type="scientific">Pseudomonas paracarnis</name>
    <dbReference type="NCBI Taxonomy" id="2750625"/>
    <lineage>
        <taxon>Bacteria</taxon>
        <taxon>Pseudomonadati</taxon>
        <taxon>Pseudomonadota</taxon>
        <taxon>Gammaproteobacteria</taxon>
        <taxon>Pseudomonadales</taxon>
        <taxon>Pseudomonadaceae</taxon>
        <taxon>Pseudomonas</taxon>
    </lineage>
</organism>
<evidence type="ECO:0000313" key="2">
    <source>
        <dbReference type="Proteomes" id="UP001336015"/>
    </source>
</evidence>
<evidence type="ECO:0000313" key="1">
    <source>
        <dbReference type="EMBL" id="MEB3782632.1"/>
    </source>
</evidence>
<accession>A0ABU6BR07</accession>
<gene>
    <name evidence="1" type="ORF">LLW09_08685</name>
</gene>